<comment type="catalytic activity">
    <reaction evidence="1">
        <text>ATP + protein L-histidine = ADP + protein N-phospho-L-histidine.</text>
        <dbReference type="EC" id="2.7.13.3"/>
    </reaction>
</comment>
<comment type="caution">
    <text evidence="7">The sequence shown here is derived from an EMBL/GenBank/DDBJ whole genome shotgun (WGS) entry which is preliminary data.</text>
</comment>
<dbReference type="EC" id="2.7.13.3" evidence="2"/>
<feature type="modified residue" description="4-aspartylphosphate" evidence="4">
    <location>
        <position position="457"/>
    </location>
</feature>
<keyword evidence="3 4" id="KW-0597">Phosphoprotein</keyword>
<sequence>MPQPTLLTVEDDPIVRRAIVSYMIKKGYHVYEAEDGQDGIDVFKKKRPDIVLTDLALPVVNGLAFLSFVKKEAPDTPVIIVSGMGTLDDAIKALQLGAWDYITKPINDMALLGHAVSRALERVALEEENKRYQHSLVEEVEKRTAELQQSQKLEAVGTLAGGIAHDFNNILSAIMGYTDLAILDKKYDADHEKKLQMIKKASVRARDLVQQILTFSRRADSIRTPIQIYPTVKEALKLLRASIPTTVEIKHDIAAGPEAIKANPTEIHQIVMNLCTNSLHSMPKETGVLEVTLTPISVSGKLAETVPDLEPGDFLKLTVRDNGCGIDSTVVDQIFDPFFTTKEPGQGTGMGLSVVHGIVHDCGGAIDVSSEPGKGTTFDLYFPVLEKVLAEQARGMVVNLPKGTETVIFVDDEPELAGLGEKLLAYLGYKVVSFTSGGAALEAFRSNPKGFDLVITDQTMPEIPGSELGKEMMKIRPDLPVILCTGHSSIITPEKAKQLGFRDFLMKPLSIHSLANKVRKALDN</sequence>
<feature type="domain" description="Histidine kinase" evidence="5">
    <location>
        <begin position="162"/>
        <end position="386"/>
    </location>
</feature>
<evidence type="ECO:0000256" key="2">
    <source>
        <dbReference type="ARBA" id="ARBA00012438"/>
    </source>
</evidence>
<evidence type="ECO:0000256" key="1">
    <source>
        <dbReference type="ARBA" id="ARBA00000085"/>
    </source>
</evidence>
<dbReference type="Gene3D" id="3.40.50.2300">
    <property type="match status" value="2"/>
</dbReference>
<dbReference type="SMART" id="SM00387">
    <property type="entry name" value="HATPase_c"/>
    <property type="match status" value="1"/>
</dbReference>
<dbReference type="Proteomes" id="UP000614424">
    <property type="component" value="Unassembled WGS sequence"/>
</dbReference>
<dbReference type="SMART" id="SM00388">
    <property type="entry name" value="HisKA"/>
    <property type="match status" value="1"/>
</dbReference>
<dbReference type="SUPFAM" id="SSF55874">
    <property type="entry name" value="ATPase domain of HSP90 chaperone/DNA topoisomerase II/histidine kinase"/>
    <property type="match status" value="1"/>
</dbReference>
<dbReference type="InterPro" id="IPR001789">
    <property type="entry name" value="Sig_transdc_resp-reg_receiver"/>
</dbReference>
<evidence type="ECO:0000256" key="3">
    <source>
        <dbReference type="ARBA" id="ARBA00022553"/>
    </source>
</evidence>
<dbReference type="InterPro" id="IPR003661">
    <property type="entry name" value="HisK_dim/P_dom"/>
</dbReference>
<dbReference type="InterPro" id="IPR004358">
    <property type="entry name" value="Sig_transdc_His_kin-like_C"/>
</dbReference>
<accession>A0A8J6TAC6</accession>
<dbReference type="InterPro" id="IPR011006">
    <property type="entry name" value="CheY-like_superfamily"/>
</dbReference>
<evidence type="ECO:0000313" key="8">
    <source>
        <dbReference type="Proteomes" id="UP000614424"/>
    </source>
</evidence>
<evidence type="ECO:0000259" key="6">
    <source>
        <dbReference type="PROSITE" id="PS50110"/>
    </source>
</evidence>
<evidence type="ECO:0000313" key="7">
    <source>
        <dbReference type="EMBL" id="MBC8316309.1"/>
    </source>
</evidence>
<dbReference type="Pfam" id="PF02518">
    <property type="entry name" value="HATPase_c"/>
    <property type="match status" value="1"/>
</dbReference>
<dbReference type="Gene3D" id="1.10.287.130">
    <property type="match status" value="1"/>
</dbReference>
<organism evidence="7 8">
    <name type="scientific">Candidatus Desulfobia pelagia</name>
    <dbReference type="NCBI Taxonomy" id="2841692"/>
    <lineage>
        <taxon>Bacteria</taxon>
        <taxon>Pseudomonadati</taxon>
        <taxon>Thermodesulfobacteriota</taxon>
        <taxon>Desulfobulbia</taxon>
        <taxon>Desulfobulbales</taxon>
        <taxon>Desulfobulbaceae</taxon>
        <taxon>Candidatus Desulfobia</taxon>
    </lineage>
</organism>
<feature type="domain" description="Response regulatory" evidence="6">
    <location>
        <begin position="5"/>
        <end position="119"/>
    </location>
</feature>
<dbReference type="SUPFAM" id="SSF47384">
    <property type="entry name" value="Homodimeric domain of signal transducing histidine kinase"/>
    <property type="match status" value="1"/>
</dbReference>
<dbReference type="InterPro" id="IPR036097">
    <property type="entry name" value="HisK_dim/P_sf"/>
</dbReference>
<evidence type="ECO:0000256" key="4">
    <source>
        <dbReference type="PROSITE-ProRule" id="PRU00169"/>
    </source>
</evidence>
<dbReference type="PROSITE" id="PS50109">
    <property type="entry name" value="HIS_KIN"/>
    <property type="match status" value="1"/>
</dbReference>
<reference evidence="7 8" key="1">
    <citation type="submission" date="2020-08" db="EMBL/GenBank/DDBJ databases">
        <title>Bridging the membrane lipid divide: bacteria of the FCB group superphylum have the potential to synthesize archaeal ether lipids.</title>
        <authorList>
            <person name="Villanueva L."/>
            <person name="Von Meijenfeldt F.A.B."/>
            <person name="Westbye A.B."/>
            <person name="Yadav S."/>
            <person name="Hopmans E.C."/>
            <person name="Dutilh B.E."/>
            <person name="Sinninghe Damste J.S."/>
        </authorList>
    </citation>
    <scope>NUCLEOTIDE SEQUENCE [LARGE SCALE GENOMIC DNA]</scope>
    <source>
        <strain evidence="7">NIOZ-UU47</strain>
    </source>
</reference>
<dbReference type="PROSITE" id="PS50110">
    <property type="entry name" value="RESPONSE_REGULATORY"/>
    <property type="match status" value="2"/>
</dbReference>
<name>A0A8J6TAC6_9BACT</name>
<dbReference type="Pfam" id="PF00512">
    <property type="entry name" value="HisKA"/>
    <property type="match status" value="1"/>
</dbReference>
<dbReference type="InterPro" id="IPR005467">
    <property type="entry name" value="His_kinase_dom"/>
</dbReference>
<protein>
    <recommendedName>
        <fullName evidence="2">histidine kinase</fullName>
        <ecNumber evidence="2">2.7.13.3</ecNumber>
    </recommendedName>
</protein>
<dbReference type="EMBL" id="JACNJZ010000018">
    <property type="protein sequence ID" value="MBC8316309.1"/>
    <property type="molecule type" value="Genomic_DNA"/>
</dbReference>
<feature type="domain" description="Response regulatory" evidence="6">
    <location>
        <begin position="406"/>
        <end position="522"/>
    </location>
</feature>
<evidence type="ECO:0000259" key="5">
    <source>
        <dbReference type="PROSITE" id="PS50109"/>
    </source>
</evidence>
<dbReference type="PRINTS" id="PR00344">
    <property type="entry name" value="BCTRLSENSOR"/>
</dbReference>
<dbReference type="GO" id="GO:0000155">
    <property type="term" value="F:phosphorelay sensor kinase activity"/>
    <property type="evidence" value="ECO:0007669"/>
    <property type="project" value="InterPro"/>
</dbReference>
<dbReference type="SMART" id="SM00448">
    <property type="entry name" value="REC"/>
    <property type="match status" value="2"/>
</dbReference>
<dbReference type="InterPro" id="IPR003594">
    <property type="entry name" value="HATPase_dom"/>
</dbReference>
<dbReference type="PANTHER" id="PTHR43065">
    <property type="entry name" value="SENSOR HISTIDINE KINASE"/>
    <property type="match status" value="1"/>
</dbReference>
<proteinExistence type="predicted"/>
<dbReference type="Gene3D" id="3.30.565.10">
    <property type="entry name" value="Histidine kinase-like ATPase, C-terminal domain"/>
    <property type="match status" value="1"/>
</dbReference>
<dbReference type="Pfam" id="PF00072">
    <property type="entry name" value="Response_reg"/>
    <property type="match status" value="2"/>
</dbReference>
<gene>
    <name evidence="7" type="ORF">H8E41_00260</name>
</gene>
<dbReference type="InterPro" id="IPR036890">
    <property type="entry name" value="HATPase_C_sf"/>
</dbReference>
<dbReference type="SUPFAM" id="SSF52172">
    <property type="entry name" value="CheY-like"/>
    <property type="match status" value="2"/>
</dbReference>
<feature type="modified residue" description="4-aspartylphosphate" evidence="4">
    <location>
        <position position="54"/>
    </location>
</feature>
<dbReference type="AlphaFoldDB" id="A0A8J6TAC6"/>
<dbReference type="PANTHER" id="PTHR43065:SF42">
    <property type="entry name" value="TWO-COMPONENT SENSOR PPRA"/>
    <property type="match status" value="1"/>
</dbReference>
<dbReference type="CDD" id="cd00082">
    <property type="entry name" value="HisKA"/>
    <property type="match status" value="1"/>
</dbReference>